<reference evidence="2 3" key="1">
    <citation type="journal article" date="2019" name="Nat. Microbiol.">
        <title>Mediterranean grassland soil C-N compound turnover is dependent on rainfall and depth, and is mediated by genomically divergent microorganisms.</title>
        <authorList>
            <person name="Diamond S."/>
            <person name="Andeer P.F."/>
            <person name="Li Z."/>
            <person name="Crits-Christoph A."/>
            <person name="Burstein D."/>
            <person name="Anantharaman K."/>
            <person name="Lane K.R."/>
            <person name="Thomas B.C."/>
            <person name="Pan C."/>
            <person name="Northen T.R."/>
            <person name="Banfield J.F."/>
        </authorList>
    </citation>
    <scope>NUCLEOTIDE SEQUENCE [LARGE SCALE GENOMIC DNA]</scope>
    <source>
        <strain evidence="2">WS_3</strain>
    </source>
</reference>
<dbReference type="EMBL" id="VBOT01000061">
    <property type="protein sequence ID" value="TMQ51670.1"/>
    <property type="molecule type" value="Genomic_DNA"/>
</dbReference>
<organism evidence="2 3">
    <name type="scientific">Eiseniibacteriota bacterium</name>
    <dbReference type="NCBI Taxonomy" id="2212470"/>
    <lineage>
        <taxon>Bacteria</taxon>
        <taxon>Candidatus Eiseniibacteriota</taxon>
    </lineage>
</organism>
<protein>
    <submittedName>
        <fullName evidence="2">Uncharacterized protein</fullName>
    </submittedName>
</protein>
<comment type="caution">
    <text evidence="2">The sequence shown here is derived from an EMBL/GenBank/DDBJ whole genome shotgun (WGS) entry which is preliminary data.</text>
</comment>
<keyword evidence="1" id="KW-0732">Signal</keyword>
<dbReference type="AlphaFoldDB" id="A0A538SJW4"/>
<evidence type="ECO:0000256" key="1">
    <source>
        <dbReference type="SAM" id="SignalP"/>
    </source>
</evidence>
<evidence type="ECO:0000313" key="3">
    <source>
        <dbReference type="Proteomes" id="UP000320184"/>
    </source>
</evidence>
<evidence type="ECO:0000313" key="2">
    <source>
        <dbReference type="EMBL" id="TMQ51670.1"/>
    </source>
</evidence>
<sequence>MRTSSFLLSLFVTGVVLACKDPPNQPLTTGALRPAFEDVGNAPAVALGGLDLFTYCQSLGFDFLALTKPPFGPNAAYGSWRCATVSGEVHPFSFEQACKFQYGLEAVQAHPTDPDNTFTWVCYTAGEPPNPA</sequence>
<gene>
    <name evidence="2" type="ORF">E6K73_05235</name>
</gene>
<name>A0A538SJW4_UNCEI</name>
<dbReference type="Proteomes" id="UP000320184">
    <property type="component" value="Unassembled WGS sequence"/>
</dbReference>
<feature type="signal peptide" evidence="1">
    <location>
        <begin position="1"/>
        <end position="18"/>
    </location>
</feature>
<accession>A0A538SJW4</accession>
<feature type="chain" id="PRO_5022016977" evidence="1">
    <location>
        <begin position="19"/>
        <end position="132"/>
    </location>
</feature>
<proteinExistence type="predicted"/>
<dbReference type="PROSITE" id="PS51257">
    <property type="entry name" value="PROKAR_LIPOPROTEIN"/>
    <property type="match status" value="1"/>
</dbReference>